<dbReference type="PANTHER" id="PTHR45800:SF11">
    <property type="entry name" value="PHOSPHATIDYLINOSITOL 3-KINASE-RELATED PROTEIN KINASE"/>
    <property type="match status" value="1"/>
</dbReference>
<dbReference type="Pfam" id="PF00454">
    <property type="entry name" value="PI3_PI4_kinase"/>
    <property type="match status" value="1"/>
</dbReference>
<dbReference type="GO" id="GO:0005524">
    <property type="term" value="F:ATP binding"/>
    <property type="evidence" value="ECO:0007669"/>
    <property type="project" value="UniProtKB-KW"/>
</dbReference>
<name>A0A2R5GK50_9STRA</name>
<organism evidence="8 9">
    <name type="scientific">Hondaea fermentalgiana</name>
    <dbReference type="NCBI Taxonomy" id="2315210"/>
    <lineage>
        <taxon>Eukaryota</taxon>
        <taxon>Sar</taxon>
        <taxon>Stramenopiles</taxon>
        <taxon>Bigyra</taxon>
        <taxon>Labyrinthulomycetes</taxon>
        <taxon>Thraustochytrida</taxon>
        <taxon>Thraustochytriidae</taxon>
        <taxon>Hondaea</taxon>
    </lineage>
</organism>
<sequence>MRVRLVQVAERGKPCVHELTLSRSAVGRDVREKAADFAGVPIERIRLYRRGVELCDATHLCTVLDDEADCLVCTVESAHALENASAEVALRICGLESLARVEACALQAIQGLLDDARAGLLAGQRPVLSEDGSGGTYFLRDARGKHVACFKPRDEEPAAENNPRGILGQTGQCGLRQGVRAGEAVQREVAAFITDFGGFSGVPETVLVEAKHSAFNYRQGAVFNKTGSFQRYVHADCIASDLSPNLFPAEEVHKIALLDIRMLNSDRNDANLLVSRKPKPRSPGAMPASVPRTDASCPHSRKFRSFSCSMGPMDFDYSLTPIDHGYCLPDKLEVAWCDWCWLDWPQAHVPFSASTLRWIEEYDVDACIQILQRDLNVRTPCLQLMRVVAMVMKKGARAGLCLHDIASIIARQDVDKPSVLETQVSRARELAQMMYNNSRVKGVVVHEMMTERPPRDNAANPRRVGRTLETEVHQRRLRHRNVADRAKSLLVPKQHRRARLAAVQEKTCSSASFWNTLSDSLMMSSSVCKTIVASTRN</sequence>
<dbReference type="Proteomes" id="UP000241890">
    <property type="component" value="Unassembled WGS sequence"/>
</dbReference>
<dbReference type="AlphaFoldDB" id="A0A2R5GK50"/>
<protein>
    <submittedName>
        <fullName evidence="8">Phosphatidylinositol 4-kinase gamma 2</fullName>
    </submittedName>
</protein>
<dbReference type="InterPro" id="IPR044571">
    <property type="entry name" value="P4KG1-8"/>
</dbReference>
<evidence type="ECO:0000256" key="6">
    <source>
        <dbReference type="SAM" id="MobiDB-lite"/>
    </source>
</evidence>
<keyword evidence="5" id="KW-0067">ATP-binding</keyword>
<dbReference type="InterPro" id="IPR000403">
    <property type="entry name" value="PI3/4_kinase_cat_dom"/>
</dbReference>
<dbReference type="EMBL" id="BEYU01000040">
    <property type="protein sequence ID" value="GBG28244.1"/>
    <property type="molecule type" value="Genomic_DNA"/>
</dbReference>
<keyword evidence="9" id="KW-1185">Reference proteome</keyword>
<comment type="caution">
    <text evidence="8">The sequence shown here is derived from an EMBL/GenBank/DDBJ whole genome shotgun (WGS) entry which is preliminary data.</text>
</comment>
<keyword evidence="4 8" id="KW-0418">Kinase</keyword>
<dbReference type="GO" id="GO:0016301">
    <property type="term" value="F:kinase activity"/>
    <property type="evidence" value="ECO:0007669"/>
    <property type="project" value="UniProtKB-KW"/>
</dbReference>
<evidence type="ECO:0000256" key="3">
    <source>
        <dbReference type="ARBA" id="ARBA00022741"/>
    </source>
</evidence>
<evidence type="ECO:0000256" key="4">
    <source>
        <dbReference type="ARBA" id="ARBA00022777"/>
    </source>
</evidence>
<proteinExistence type="inferred from homology"/>
<evidence type="ECO:0000313" key="8">
    <source>
        <dbReference type="EMBL" id="GBG28244.1"/>
    </source>
</evidence>
<evidence type="ECO:0000313" key="9">
    <source>
        <dbReference type="Proteomes" id="UP000241890"/>
    </source>
</evidence>
<feature type="domain" description="PI3K/PI4K catalytic" evidence="7">
    <location>
        <begin position="133"/>
        <end position="404"/>
    </location>
</feature>
<dbReference type="InParanoid" id="A0A2R5GK50"/>
<keyword evidence="2" id="KW-0808">Transferase</keyword>
<evidence type="ECO:0000256" key="2">
    <source>
        <dbReference type="ARBA" id="ARBA00022679"/>
    </source>
</evidence>
<evidence type="ECO:0000259" key="7">
    <source>
        <dbReference type="Pfam" id="PF00454"/>
    </source>
</evidence>
<evidence type="ECO:0000256" key="1">
    <source>
        <dbReference type="ARBA" id="ARBA00008941"/>
    </source>
</evidence>
<accession>A0A2R5GK50</accession>
<feature type="region of interest" description="Disordered" evidence="6">
    <location>
        <begin position="273"/>
        <end position="296"/>
    </location>
</feature>
<keyword evidence="3" id="KW-0547">Nucleotide-binding</keyword>
<evidence type="ECO:0000256" key="5">
    <source>
        <dbReference type="ARBA" id="ARBA00022840"/>
    </source>
</evidence>
<dbReference type="OrthoDB" id="5839at2759"/>
<reference evidence="8 9" key="1">
    <citation type="submission" date="2017-12" db="EMBL/GenBank/DDBJ databases">
        <title>Sequencing, de novo assembly and annotation of complete genome of a new Thraustochytrid species, strain FCC1311.</title>
        <authorList>
            <person name="Sedici K."/>
            <person name="Godart F."/>
            <person name="Aiese Cigliano R."/>
            <person name="Sanseverino W."/>
            <person name="Barakat M."/>
            <person name="Ortet P."/>
            <person name="Marechal E."/>
            <person name="Cagnac O."/>
            <person name="Amato A."/>
        </authorList>
    </citation>
    <scope>NUCLEOTIDE SEQUENCE [LARGE SCALE GENOMIC DNA]</scope>
</reference>
<gene>
    <name evidence="8" type="ORF">FCC1311_031051</name>
</gene>
<comment type="similarity">
    <text evidence="1">Belongs to the PI3/PI4-kinase family. Type II PI4K subfamily.</text>
</comment>
<dbReference type="PANTHER" id="PTHR45800">
    <property type="entry name" value="PHOSPHATIDYLINOSITOL 4-KINASE GAMMA"/>
    <property type="match status" value="1"/>
</dbReference>